<dbReference type="Proteomes" id="UP001209570">
    <property type="component" value="Unassembled WGS sequence"/>
</dbReference>
<feature type="region of interest" description="Disordered" evidence="1">
    <location>
        <begin position="1"/>
        <end position="39"/>
    </location>
</feature>
<feature type="region of interest" description="Disordered" evidence="1">
    <location>
        <begin position="1042"/>
        <end position="1064"/>
    </location>
</feature>
<dbReference type="SUPFAM" id="SSF48371">
    <property type="entry name" value="ARM repeat"/>
    <property type="match status" value="2"/>
</dbReference>
<feature type="region of interest" description="Disordered" evidence="1">
    <location>
        <begin position="215"/>
        <end position="262"/>
    </location>
</feature>
<feature type="domain" description="Cilia- and flagella-associated protein 69 ARM repeats" evidence="2">
    <location>
        <begin position="601"/>
        <end position="743"/>
    </location>
</feature>
<feature type="domain" description="Cilia- and flagella-associated protein 69 ARM repeats" evidence="2">
    <location>
        <begin position="59"/>
        <end position="167"/>
    </location>
</feature>
<evidence type="ECO:0000256" key="1">
    <source>
        <dbReference type="SAM" id="MobiDB-lite"/>
    </source>
</evidence>
<comment type="caution">
    <text evidence="3">The sequence shown here is derived from an EMBL/GenBank/DDBJ whole genome shotgun (WGS) entry which is preliminary data.</text>
</comment>
<dbReference type="Gene3D" id="1.25.10.10">
    <property type="entry name" value="Leucine-rich Repeat Variant"/>
    <property type="match status" value="2"/>
</dbReference>
<protein>
    <recommendedName>
        <fullName evidence="2">Cilia- and flagella-associated protein 69 ARM repeats domain-containing protein</fullName>
    </recommendedName>
</protein>
<organism evidence="3 4">
    <name type="scientific">Pythium insidiosum</name>
    <name type="common">Pythiosis disease agent</name>
    <dbReference type="NCBI Taxonomy" id="114742"/>
    <lineage>
        <taxon>Eukaryota</taxon>
        <taxon>Sar</taxon>
        <taxon>Stramenopiles</taxon>
        <taxon>Oomycota</taxon>
        <taxon>Peronosporomycetes</taxon>
        <taxon>Pythiales</taxon>
        <taxon>Pythiaceae</taxon>
        <taxon>Pythium</taxon>
    </lineage>
</organism>
<feature type="region of interest" description="Disordered" evidence="1">
    <location>
        <begin position="782"/>
        <end position="801"/>
    </location>
</feature>
<dbReference type="AlphaFoldDB" id="A0AAD5M7I5"/>
<evidence type="ECO:0000313" key="4">
    <source>
        <dbReference type="Proteomes" id="UP001209570"/>
    </source>
</evidence>
<dbReference type="EMBL" id="JAKCXM010000021">
    <property type="protein sequence ID" value="KAJ0407440.1"/>
    <property type="molecule type" value="Genomic_DNA"/>
</dbReference>
<gene>
    <name evidence="3" type="ORF">P43SY_004981</name>
</gene>
<dbReference type="Pfam" id="PF21049">
    <property type="entry name" value="CFA69_ARM_rpt"/>
    <property type="match status" value="3"/>
</dbReference>
<reference evidence="3" key="1">
    <citation type="submission" date="2021-12" db="EMBL/GenBank/DDBJ databases">
        <title>Prjna785345.</title>
        <authorList>
            <person name="Rujirawat T."/>
            <person name="Krajaejun T."/>
        </authorList>
    </citation>
    <scope>NUCLEOTIDE SEQUENCE</scope>
    <source>
        <strain evidence="3">Pi057C3</strain>
    </source>
</reference>
<evidence type="ECO:0000313" key="3">
    <source>
        <dbReference type="EMBL" id="KAJ0407440.1"/>
    </source>
</evidence>
<dbReference type="InterPro" id="IPR048733">
    <property type="entry name" value="CFA69_ARM_dom"/>
</dbReference>
<evidence type="ECO:0000259" key="2">
    <source>
        <dbReference type="Pfam" id="PF21049"/>
    </source>
</evidence>
<accession>A0AAD5M7I5</accession>
<feature type="domain" description="Cilia- and flagella-associated protein 69 ARM repeats" evidence="2">
    <location>
        <begin position="272"/>
        <end position="555"/>
    </location>
</feature>
<dbReference type="PANTHER" id="PTHR14716:SF0">
    <property type="entry name" value="CILIA- AND FLAGELLA-ASSOCIATED PROTEIN 69"/>
    <property type="match status" value="1"/>
</dbReference>
<sequence>MDDPADGATVWKMQSTGSNSGGHATRQHLSTRASAGAATESSADGFRKLFASVSDPQTQENHARHLALTKNILWRLVDLPVVSQLLELLRDKVQESDTFVAPLLAAITLCGKPFVRLKANEEITHPHLLTSIVPTLAQLLSFALVDVQVAAAEALRQFAIGACLTRPSTKTKSNNSSDNTSSTDDLRLPTRVLSQNVMEETGAVDLIVGVFHDLFPEPDEETPTSPSPEKDSRPSSSPAVSARESENGDRPSAPPASQGDPERLERLTFPLVDLVYELSSHQRCAEVLVVTGALHYIVFLLASISSPQDELLPLCLTILWNMLELSEEKTKSIQRCASRRELLVQFRLRNATFFLSTPFTFHVLLQTLELLLTLGHRKHDKELRNECVLILLLLARRTRTHELFQSSGLTACLLTYATSSETRRPARTDSSPPAIVADAHRYATNSAEDLEFKQSLWLLVARIASDHAENLQTVVQFRFLDVLFSYAVDAHSGPASSLSSPPHNLQSYSVAQLQQLQATALNVLQHLAPPLLDHVLEIGGHAQLLEMLQLGTASEEIQTGAWLLLQRLAPPEPVIQDALGRLDAVDIALDAFRRPPSRTTFALRRNALLTCAQLCRQHDANRRRFARAHGVPAVVRHLDLDGANAVLHENLLIAVLDAVRACVVGLVESETAFLRADGVPKLLDIIECAPKAIKNQALAALAEICVNPAAIPSFRAWRSETSNGSAYQLLLRIYANEEAVEEKENQASGNAQAKAVDASNVRSSAFRSVATCRSPFVVFPSSEDDPAAAPSEPTALSQRPTSPAFARLKEALRAAQTLAPTPLLARDDSGGCSGREELVKKARPTSVLDVGDHEFHPALNLKAKIHAVLANVSFACDGPEALSPEDSAMLEVAKEYPTFRVGEMWQNVEAALAAEGVRPIYADALHIRSQIEHAYNIAVDTKHAHRDIAARDRQDQARQEREFHARILREKQQAEQAEAFHRATRHHSSTMKLHLDAKRTRLEFMRKQDPTAFAVYEREAARRIEDPPPEFAEELSSLAQKEREIRGRLSTIHASPKRRSTHQT</sequence>
<name>A0AAD5M7I5_PYTIN</name>
<feature type="compositionally biased region" description="Low complexity" evidence="1">
    <location>
        <begin position="168"/>
        <end position="183"/>
    </location>
</feature>
<dbReference type="InterPro" id="IPR016024">
    <property type="entry name" value="ARM-type_fold"/>
</dbReference>
<dbReference type="PANTHER" id="PTHR14716">
    <property type="entry name" value="CILIA- AND FLAGELLA-ASSOCIATED PROTEIN 69"/>
    <property type="match status" value="1"/>
</dbReference>
<dbReference type="InterPro" id="IPR011989">
    <property type="entry name" value="ARM-like"/>
</dbReference>
<proteinExistence type="predicted"/>
<feature type="compositionally biased region" description="Basic residues" evidence="1">
    <location>
        <begin position="1055"/>
        <end position="1064"/>
    </location>
</feature>
<dbReference type="InterPro" id="IPR048732">
    <property type="entry name" value="CFA69"/>
</dbReference>
<keyword evidence="4" id="KW-1185">Reference proteome</keyword>
<feature type="region of interest" description="Disordered" evidence="1">
    <location>
        <begin position="167"/>
        <end position="187"/>
    </location>
</feature>
<feature type="compositionally biased region" description="Polar residues" evidence="1">
    <location>
        <begin position="12"/>
        <end position="33"/>
    </location>
</feature>